<dbReference type="Gene3D" id="3.40.50.720">
    <property type="entry name" value="NAD(P)-binding Rossmann-like Domain"/>
    <property type="match status" value="1"/>
</dbReference>
<dbReference type="AlphaFoldDB" id="A0A8J7AJA9"/>
<dbReference type="SUPFAM" id="SSF51735">
    <property type="entry name" value="NAD(P)-binding Rossmann-fold domains"/>
    <property type="match status" value="1"/>
</dbReference>
<accession>A0A8J7AJA9</accession>
<evidence type="ECO:0000313" key="4">
    <source>
        <dbReference type="Proteomes" id="UP000636505"/>
    </source>
</evidence>
<dbReference type="EMBL" id="JADEXG010000006">
    <property type="protein sequence ID" value="MBE9076440.1"/>
    <property type="molecule type" value="Genomic_DNA"/>
</dbReference>
<dbReference type="GO" id="GO:0016491">
    <property type="term" value="F:oxidoreductase activity"/>
    <property type="evidence" value="ECO:0007669"/>
    <property type="project" value="UniProtKB-KW"/>
</dbReference>
<dbReference type="PRINTS" id="PR00081">
    <property type="entry name" value="GDHRDH"/>
</dbReference>
<organism evidence="3 4">
    <name type="scientific">Vasconcelosia minhoensis LEGE 07310</name>
    <dbReference type="NCBI Taxonomy" id="915328"/>
    <lineage>
        <taxon>Bacteria</taxon>
        <taxon>Bacillati</taxon>
        <taxon>Cyanobacteriota</taxon>
        <taxon>Cyanophyceae</taxon>
        <taxon>Nodosilineales</taxon>
        <taxon>Cymatolegaceae</taxon>
        <taxon>Vasconcelosia</taxon>
        <taxon>Vasconcelosia minhoensis</taxon>
    </lineage>
</organism>
<reference evidence="3" key="1">
    <citation type="submission" date="2020-10" db="EMBL/GenBank/DDBJ databases">
        <authorList>
            <person name="Castelo-Branco R."/>
            <person name="Eusebio N."/>
            <person name="Adriana R."/>
            <person name="Vieira A."/>
            <person name="Brugerolle De Fraissinette N."/>
            <person name="Rezende De Castro R."/>
            <person name="Schneider M.P."/>
            <person name="Vasconcelos V."/>
            <person name="Leao P.N."/>
        </authorList>
    </citation>
    <scope>NUCLEOTIDE SEQUENCE</scope>
    <source>
        <strain evidence="3">LEGE 07310</strain>
    </source>
</reference>
<dbReference type="Proteomes" id="UP000636505">
    <property type="component" value="Unassembled WGS sequence"/>
</dbReference>
<sequence length="255" mass="27356">MRLAQKVALVTSSGPGPCRETAKLFARQGARVVVCGRNAEQGRMTVEQIRQAGGQANFFLTDISLAADVKATVDETIATYGRLDILFNHAGHTHAQDSSVVELSEAVWDRVIEVNLKGTFLCCQYALPFLRQSGSGLVINLVVSEPGQDKRSQSAIAISRGGVLAMTREIANEFAQRNVRANLIWLSPAGADAEFMPGLEQPRSLLARQVMYLPEALAASPNRFEQAAQAALYLANERSETTGAVVIVGRSNGGG</sequence>
<dbReference type="PANTHER" id="PTHR24321">
    <property type="entry name" value="DEHYDROGENASES, SHORT CHAIN"/>
    <property type="match status" value="1"/>
</dbReference>
<evidence type="ECO:0000313" key="3">
    <source>
        <dbReference type="EMBL" id="MBE9076440.1"/>
    </source>
</evidence>
<protein>
    <submittedName>
        <fullName evidence="3">SDR family oxidoreductase</fullName>
    </submittedName>
</protein>
<keyword evidence="4" id="KW-1185">Reference proteome</keyword>
<gene>
    <name evidence="3" type="ORF">IQ241_03875</name>
</gene>
<dbReference type="Pfam" id="PF13561">
    <property type="entry name" value="adh_short_C2"/>
    <property type="match status" value="1"/>
</dbReference>
<dbReference type="CDD" id="cd05233">
    <property type="entry name" value="SDR_c"/>
    <property type="match status" value="1"/>
</dbReference>
<evidence type="ECO:0000256" key="1">
    <source>
        <dbReference type="ARBA" id="ARBA00006484"/>
    </source>
</evidence>
<dbReference type="PANTHER" id="PTHR24321:SF11">
    <property type="entry name" value="BLR0893 PROTEIN"/>
    <property type="match status" value="1"/>
</dbReference>
<proteinExistence type="inferred from homology"/>
<name>A0A8J7AJA9_9CYAN</name>
<keyword evidence="2" id="KW-0560">Oxidoreductase</keyword>
<comment type="caution">
    <text evidence="3">The sequence shown here is derived from an EMBL/GenBank/DDBJ whole genome shotgun (WGS) entry which is preliminary data.</text>
</comment>
<dbReference type="InterPro" id="IPR036291">
    <property type="entry name" value="NAD(P)-bd_dom_sf"/>
</dbReference>
<dbReference type="RefSeq" id="WP_193905106.1">
    <property type="nucleotide sequence ID" value="NZ_JADEXG010000006.1"/>
</dbReference>
<dbReference type="InterPro" id="IPR002347">
    <property type="entry name" value="SDR_fam"/>
</dbReference>
<evidence type="ECO:0000256" key="2">
    <source>
        <dbReference type="ARBA" id="ARBA00023002"/>
    </source>
</evidence>
<comment type="similarity">
    <text evidence="1">Belongs to the short-chain dehydrogenases/reductases (SDR) family.</text>
</comment>